<dbReference type="OrthoDB" id="5191572at2"/>
<name>A0A5P2C6Z7_STRVZ</name>
<dbReference type="Proteomes" id="UP000322927">
    <property type="component" value="Chromosome"/>
</dbReference>
<feature type="transmembrane region" description="Helical" evidence="1">
    <location>
        <begin position="40"/>
        <end position="57"/>
    </location>
</feature>
<accession>A0A5P2C6Z7</accession>
<dbReference type="RefSeq" id="WP_150220353.1">
    <property type="nucleotide sequence ID" value="NZ_CP029192.1"/>
</dbReference>
<keyword evidence="1" id="KW-0472">Membrane</keyword>
<protein>
    <submittedName>
        <fullName evidence="2">Uncharacterized protein</fullName>
    </submittedName>
</protein>
<evidence type="ECO:0000313" key="3">
    <source>
        <dbReference type="Proteomes" id="UP000322927"/>
    </source>
</evidence>
<evidence type="ECO:0000313" key="2">
    <source>
        <dbReference type="EMBL" id="QES38157.1"/>
    </source>
</evidence>
<sequence length="211" mass="22553">MAIRVTAGPASTPAGRRRAEEARRLLDEELSRVRQQAESWRNGLAALLALLTTVGVVKGPDSIQGLTAGTRRTVGILLLGGLALAALGAFLAMRAAFGMPRRRLAEASLEELLVRQRTVTRRAVTDLRRAIVAGFTALAAVTAAVGLTWYGERVAAPGFRVVETSGTARCGELLSMDEKFVRIRVSGAEERRIQLSRVVSAKPVPGGCPKR</sequence>
<dbReference type="EMBL" id="CP029192">
    <property type="protein sequence ID" value="QES38157.1"/>
    <property type="molecule type" value="Genomic_DNA"/>
</dbReference>
<evidence type="ECO:0000256" key="1">
    <source>
        <dbReference type="SAM" id="Phobius"/>
    </source>
</evidence>
<keyword evidence="1" id="KW-1133">Transmembrane helix</keyword>
<keyword evidence="1" id="KW-0812">Transmembrane</keyword>
<feature type="transmembrane region" description="Helical" evidence="1">
    <location>
        <begin position="77"/>
        <end position="97"/>
    </location>
</feature>
<feature type="transmembrane region" description="Helical" evidence="1">
    <location>
        <begin position="130"/>
        <end position="150"/>
    </location>
</feature>
<organism evidence="2 3">
    <name type="scientific">Streptomyces venezuelae</name>
    <dbReference type="NCBI Taxonomy" id="54571"/>
    <lineage>
        <taxon>Bacteria</taxon>
        <taxon>Bacillati</taxon>
        <taxon>Actinomycetota</taxon>
        <taxon>Actinomycetes</taxon>
        <taxon>Kitasatosporales</taxon>
        <taxon>Streptomycetaceae</taxon>
        <taxon>Streptomyces</taxon>
    </lineage>
</organism>
<reference evidence="2 3" key="1">
    <citation type="submission" date="2018-05" db="EMBL/GenBank/DDBJ databases">
        <title>Streptomyces venezuelae.</title>
        <authorList>
            <person name="Kim W."/>
            <person name="Lee N."/>
            <person name="Cho B.-K."/>
        </authorList>
    </citation>
    <scope>NUCLEOTIDE SEQUENCE [LARGE SCALE GENOMIC DNA]</scope>
    <source>
        <strain evidence="2 3">ATCC 14584</strain>
    </source>
</reference>
<proteinExistence type="predicted"/>
<dbReference type="AlphaFoldDB" id="A0A5P2C6Z7"/>
<gene>
    <name evidence="2" type="ORF">DEJ48_36315</name>
</gene>